<dbReference type="AlphaFoldDB" id="A0A5C5YCS3"/>
<protein>
    <recommendedName>
        <fullName evidence="3">DUF4154 domain-containing protein</fullName>
    </recommendedName>
</protein>
<gene>
    <name evidence="1" type="ORF">Pla123a_38530</name>
</gene>
<sequence>MELTAHASKNTHQKCRAGSVRIGACLRPLVGSVLVAAVVLGGAERATAQATAPAVVINREYTIKAAFLYHFLTYTEWPSSADANGPLVVGVYKSDPFGEVLDKIAATKKVNNRSIEVRRISDPAESLHCHLLFVPDTVTADGLAPLFAAVSEQPVMLVGETEGFVDRGGAAEFYLEGNRVRFAFNMDVVDEKNLKVSSKLLSLAKIVTAGQASK</sequence>
<accession>A0A5C5YCS3</accession>
<dbReference type="RefSeq" id="WP_146589921.1">
    <property type="nucleotide sequence ID" value="NZ_SJPO01000010.1"/>
</dbReference>
<dbReference type="OrthoDB" id="277577at2"/>
<comment type="caution">
    <text evidence="1">The sequence shown here is derived from an EMBL/GenBank/DDBJ whole genome shotgun (WGS) entry which is preliminary data.</text>
</comment>
<keyword evidence="2" id="KW-1185">Reference proteome</keyword>
<name>A0A5C5YCS3_9BACT</name>
<dbReference type="EMBL" id="SJPO01000010">
    <property type="protein sequence ID" value="TWT73517.1"/>
    <property type="molecule type" value="Genomic_DNA"/>
</dbReference>
<dbReference type="Pfam" id="PF13689">
    <property type="entry name" value="DUF4154"/>
    <property type="match status" value="1"/>
</dbReference>
<proteinExistence type="predicted"/>
<evidence type="ECO:0008006" key="3">
    <source>
        <dbReference type="Google" id="ProtNLM"/>
    </source>
</evidence>
<evidence type="ECO:0000313" key="1">
    <source>
        <dbReference type="EMBL" id="TWT73517.1"/>
    </source>
</evidence>
<organism evidence="1 2">
    <name type="scientific">Posidoniimonas polymericola</name>
    <dbReference type="NCBI Taxonomy" id="2528002"/>
    <lineage>
        <taxon>Bacteria</taxon>
        <taxon>Pseudomonadati</taxon>
        <taxon>Planctomycetota</taxon>
        <taxon>Planctomycetia</taxon>
        <taxon>Pirellulales</taxon>
        <taxon>Lacipirellulaceae</taxon>
        <taxon>Posidoniimonas</taxon>
    </lineage>
</organism>
<reference evidence="1 2" key="1">
    <citation type="submission" date="2019-02" db="EMBL/GenBank/DDBJ databases">
        <title>Deep-cultivation of Planctomycetes and their phenomic and genomic characterization uncovers novel biology.</title>
        <authorList>
            <person name="Wiegand S."/>
            <person name="Jogler M."/>
            <person name="Boedeker C."/>
            <person name="Pinto D."/>
            <person name="Vollmers J."/>
            <person name="Rivas-Marin E."/>
            <person name="Kohn T."/>
            <person name="Peeters S.H."/>
            <person name="Heuer A."/>
            <person name="Rast P."/>
            <person name="Oberbeckmann S."/>
            <person name="Bunk B."/>
            <person name="Jeske O."/>
            <person name="Meyerdierks A."/>
            <person name="Storesund J.E."/>
            <person name="Kallscheuer N."/>
            <person name="Luecker S."/>
            <person name="Lage O.M."/>
            <person name="Pohl T."/>
            <person name="Merkel B.J."/>
            <person name="Hornburger P."/>
            <person name="Mueller R.-W."/>
            <person name="Bruemmer F."/>
            <person name="Labrenz M."/>
            <person name="Spormann A.M."/>
            <person name="Op Den Camp H."/>
            <person name="Overmann J."/>
            <person name="Amann R."/>
            <person name="Jetten M.S.M."/>
            <person name="Mascher T."/>
            <person name="Medema M.H."/>
            <person name="Devos D.P."/>
            <person name="Kaster A.-K."/>
            <person name="Ovreas L."/>
            <person name="Rohde M."/>
            <person name="Galperin M.Y."/>
            <person name="Jogler C."/>
        </authorList>
    </citation>
    <scope>NUCLEOTIDE SEQUENCE [LARGE SCALE GENOMIC DNA]</scope>
    <source>
        <strain evidence="1 2">Pla123a</strain>
    </source>
</reference>
<evidence type="ECO:0000313" key="2">
    <source>
        <dbReference type="Proteomes" id="UP000318478"/>
    </source>
</evidence>
<dbReference type="Proteomes" id="UP000318478">
    <property type="component" value="Unassembled WGS sequence"/>
</dbReference>
<dbReference type="InterPro" id="IPR025293">
    <property type="entry name" value="YfiR/HmsC-like"/>
</dbReference>